<feature type="region of interest" description="Disordered" evidence="1">
    <location>
        <begin position="162"/>
        <end position="209"/>
    </location>
</feature>
<organism evidence="2 3">
    <name type="scientific">Leifsonia stereocauli</name>
    <dbReference type="NCBI Taxonomy" id="3134136"/>
    <lineage>
        <taxon>Bacteria</taxon>
        <taxon>Bacillati</taxon>
        <taxon>Actinomycetota</taxon>
        <taxon>Actinomycetes</taxon>
        <taxon>Micrococcales</taxon>
        <taxon>Microbacteriaceae</taxon>
        <taxon>Leifsonia</taxon>
    </lineage>
</organism>
<proteinExistence type="predicted"/>
<comment type="caution">
    <text evidence="2">The sequence shown here is derived from an EMBL/GenBank/DDBJ whole genome shotgun (WGS) entry which is preliminary data.</text>
</comment>
<accession>A0ABU9W125</accession>
<feature type="compositionally biased region" description="Low complexity" evidence="1">
    <location>
        <begin position="162"/>
        <end position="182"/>
    </location>
</feature>
<reference evidence="2 3" key="1">
    <citation type="submission" date="2024-03" db="EMBL/GenBank/DDBJ databases">
        <title>YIM 134122 draft genome.</title>
        <authorList>
            <person name="Zuo S."/>
            <person name="Xiong L."/>
        </authorList>
    </citation>
    <scope>NUCLEOTIDE SEQUENCE [LARGE SCALE GENOMIC DNA]</scope>
    <source>
        <strain evidence="2 3">YIM 134122</strain>
    </source>
</reference>
<sequence length="209" mass="20825">MGFLDWLTGNTPSNTPQQRPTYTPGYQAPAGGPARSADEIAIERYRYLLRTAPPETIEQAHAEAFAKLTPAQRAQVFQELSASAAPGEAPQSDSADSLARAATRSELRSPGSIERSFSQRPGGGMFGGNFASTMLGTVAGFVIGSAIADAFLPDFGGTDASGADAGSGDSGGATDAGDSASADGGGGWDGGGGGGDFGGGDFGGGDFGF</sequence>
<evidence type="ECO:0000313" key="2">
    <source>
        <dbReference type="EMBL" id="MEN1945651.1"/>
    </source>
</evidence>
<name>A0ABU9W125_9MICO</name>
<protein>
    <recommendedName>
        <fullName evidence="4">DUF1707 domain-containing protein</fullName>
    </recommendedName>
</protein>
<gene>
    <name evidence="2" type="ORF">WJX64_03745</name>
</gene>
<keyword evidence="3" id="KW-1185">Reference proteome</keyword>
<evidence type="ECO:0008006" key="4">
    <source>
        <dbReference type="Google" id="ProtNLM"/>
    </source>
</evidence>
<dbReference type="Proteomes" id="UP001425155">
    <property type="component" value="Unassembled WGS sequence"/>
</dbReference>
<feature type="compositionally biased region" description="Polar residues" evidence="1">
    <location>
        <begin position="8"/>
        <end position="21"/>
    </location>
</feature>
<evidence type="ECO:0000313" key="3">
    <source>
        <dbReference type="Proteomes" id="UP001425155"/>
    </source>
</evidence>
<dbReference type="RefSeq" id="WP_342111966.1">
    <property type="nucleotide sequence ID" value="NZ_JBCAUN010000001.1"/>
</dbReference>
<feature type="region of interest" description="Disordered" evidence="1">
    <location>
        <begin position="1"/>
        <end position="35"/>
    </location>
</feature>
<evidence type="ECO:0000256" key="1">
    <source>
        <dbReference type="SAM" id="MobiDB-lite"/>
    </source>
</evidence>
<feature type="region of interest" description="Disordered" evidence="1">
    <location>
        <begin position="81"/>
        <end position="122"/>
    </location>
</feature>
<dbReference type="EMBL" id="JBCLVG010000001">
    <property type="protein sequence ID" value="MEN1945651.1"/>
    <property type="molecule type" value="Genomic_DNA"/>
</dbReference>
<feature type="compositionally biased region" description="Gly residues" evidence="1">
    <location>
        <begin position="183"/>
        <end position="209"/>
    </location>
</feature>